<name>A0ABN8HNF2_9NEOP</name>
<protein>
    <submittedName>
        <fullName evidence="2">Uncharacterized protein</fullName>
    </submittedName>
</protein>
<dbReference type="EMBL" id="OW152822">
    <property type="protein sequence ID" value="CAH2037761.1"/>
    <property type="molecule type" value="Genomic_DNA"/>
</dbReference>
<sequence>MIWKCMAISLFLLENVFAVRLHKLFQFIDGFKSEHNLRGFLHVGNDYAVFLRVPKSHDKDLVYELYEIKHVGDINTNKPQLLAISKVPVEYIREQLKTFLHELYKAKFREGINPIIEEGGNQGTTR</sequence>
<organism evidence="2 3">
    <name type="scientific">Iphiclides podalirius</name>
    <name type="common">scarce swallowtail</name>
    <dbReference type="NCBI Taxonomy" id="110791"/>
    <lineage>
        <taxon>Eukaryota</taxon>
        <taxon>Metazoa</taxon>
        <taxon>Ecdysozoa</taxon>
        <taxon>Arthropoda</taxon>
        <taxon>Hexapoda</taxon>
        <taxon>Insecta</taxon>
        <taxon>Pterygota</taxon>
        <taxon>Neoptera</taxon>
        <taxon>Endopterygota</taxon>
        <taxon>Lepidoptera</taxon>
        <taxon>Glossata</taxon>
        <taxon>Ditrysia</taxon>
        <taxon>Papilionoidea</taxon>
        <taxon>Papilionidae</taxon>
        <taxon>Papilioninae</taxon>
        <taxon>Iphiclides</taxon>
    </lineage>
</organism>
<reference evidence="2" key="1">
    <citation type="submission" date="2022-03" db="EMBL/GenBank/DDBJ databases">
        <authorList>
            <person name="Martin H S."/>
        </authorList>
    </citation>
    <scope>NUCLEOTIDE SEQUENCE</scope>
</reference>
<feature type="non-terminal residue" evidence="2">
    <location>
        <position position="126"/>
    </location>
</feature>
<proteinExistence type="predicted"/>
<evidence type="ECO:0000313" key="3">
    <source>
        <dbReference type="Proteomes" id="UP000837857"/>
    </source>
</evidence>
<gene>
    <name evidence="2" type="ORF">IPOD504_LOCUS1306</name>
</gene>
<feature type="chain" id="PRO_5045547864" evidence="1">
    <location>
        <begin position="19"/>
        <end position="126"/>
    </location>
</feature>
<dbReference type="Proteomes" id="UP000837857">
    <property type="component" value="Chromosome 10"/>
</dbReference>
<accession>A0ABN8HNF2</accession>
<evidence type="ECO:0000313" key="2">
    <source>
        <dbReference type="EMBL" id="CAH2037761.1"/>
    </source>
</evidence>
<keyword evidence="1" id="KW-0732">Signal</keyword>
<keyword evidence="3" id="KW-1185">Reference proteome</keyword>
<feature type="signal peptide" evidence="1">
    <location>
        <begin position="1"/>
        <end position="18"/>
    </location>
</feature>
<evidence type="ECO:0000256" key="1">
    <source>
        <dbReference type="SAM" id="SignalP"/>
    </source>
</evidence>